<organism evidence="7 8">
    <name type="scientific">Stentor coeruleus</name>
    <dbReference type="NCBI Taxonomy" id="5963"/>
    <lineage>
        <taxon>Eukaryota</taxon>
        <taxon>Sar</taxon>
        <taxon>Alveolata</taxon>
        <taxon>Ciliophora</taxon>
        <taxon>Postciliodesmatophora</taxon>
        <taxon>Heterotrichea</taxon>
        <taxon>Heterotrichida</taxon>
        <taxon>Stentoridae</taxon>
        <taxon>Stentor</taxon>
    </lineage>
</organism>
<dbReference type="Proteomes" id="UP000187209">
    <property type="component" value="Unassembled WGS sequence"/>
</dbReference>
<feature type="transmembrane region" description="Helical" evidence="5">
    <location>
        <begin position="82"/>
        <end position="103"/>
    </location>
</feature>
<proteinExistence type="predicted"/>
<keyword evidence="4 5" id="KW-0472">Membrane</keyword>
<keyword evidence="2 5" id="KW-0812">Transmembrane</keyword>
<keyword evidence="3 5" id="KW-1133">Transmembrane helix</keyword>
<dbReference type="EMBL" id="MPUH01001125">
    <property type="protein sequence ID" value="OMJ70090.1"/>
    <property type="molecule type" value="Genomic_DNA"/>
</dbReference>
<dbReference type="InterPro" id="IPR022343">
    <property type="entry name" value="GCR1-cAMP_receptor"/>
</dbReference>
<feature type="transmembrane region" description="Helical" evidence="5">
    <location>
        <begin position="153"/>
        <end position="176"/>
    </location>
</feature>
<evidence type="ECO:0000256" key="2">
    <source>
        <dbReference type="ARBA" id="ARBA00022692"/>
    </source>
</evidence>
<evidence type="ECO:0000259" key="6">
    <source>
        <dbReference type="PROSITE" id="PS50261"/>
    </source>
</evidence>
<feature type="transmembrane region" description="Helical" evidence="5">
    <location>
        <begin position="228"/>
        <end position="251"/>
    </location>
</feature>
<evidence type="ECO:0000256" key="4">
    <source>
        <dbReference type="ARBA" id="ARBA00023136"/>
    </source>
</evidence>
<feature type="transmembrane region" description="Helical" evidence="5">
    <location>
        <begin position="47"/>
        <end position="70"/>
    </location>
</feature>
<dbReference type="GO" id="GO:0004930">
    <property type="term" value="F:G protein-coupled receptor activity"/>
    <property type="evidence" value="ECO:0007669"/>
    <property type="project" value="TreeGrafter"/>
</dbReference>
<name>A0A1R2B0D6_9CILI</name>
<accession>A0A1R2B0D6</accession>
<feature type="transmembrane region" description="Helical" evidence="5">
    <location>
        <begin position="115"/>
        <end position="133"/>
    </location>
</feature>
<evidence type="ECO:0000256" key="1">
    <source>
        <dbReference type="ARBA" id="ARBA00004141"/>
    </source>
</evidence>
<feature type="transmembrane region" description="Helical" evidence="5">
    <location>
        <begin position="12"/>
        <end position="35"/>
    </location>
</feature>
<evidence type="ECO:0000313" key="8">
    <source>
        <dbReference type="Proteomes" id="UP000187209"/>
    </source>
</evidence>
<dbReference type="OrthoDB" id="100006at2759"/>
<dbReference type="GO" id="GO:0005886">
    <property type="term" value="C:plasma membrane"/>
    <property type="evidence" value="ECO:0007669"/>
    <property type="project" value="TreeGrafter"/>
</dbReference>
<comment type="caution">
    <text evidence="7">The sequence shown here is derived from an EMBL/GenBank/DDBJ whole genome shotgun (WGS) entry which is preliminary data.</text>
</comment>
<dbReference type="PANTHER" id="PTHR23112:SF0">
    <property type="entry name" value="TRANSMEMBRANE PROTEIN 116"/>
    <property type="match status" value="1"/>
</dbReference>
<gene>
    <name evidence="7" type="ORF">SteCoe_32007</name>
</gene>
<sequence length="289" mass="33548">MGCNSAIEDRISISVLIIVCVSLICSLILLVFCILSDILEEFTRKILFYLSLNTMLRSLVNLMLKIKVMWNACFIIAYLNDVFLVSTVIWASLIPITLYMVLVKKKEYNDKYYKRGLFFSYVIVSLILALPFITKNYDREGEWCTLESNERGIIWGLALVYLPSWIMICIVTIFYIKTYFCIKNTTDIKFRSILFERGMIFSVIIAFTLLPMTIMRIFSLFFSGCMIIYFHSIAYSISHLLGFYNLIALLMNQNIQKVIKIKLTRNDRERIESHTGATFLISSSEAKIN</sequence>
<evidence type="ECO:0000256" key="3">
    <source>
        <dbReference type="ARBA" id="ARBA00022989"/>
    </source>
</evidence>
<protein>
    <recommendedName>
        <fullName evidence="6">G-protein coupled receptors family 2 profile 2 domain-containing protein</fullName>
    </recommendedName>
</protein>
<dbReference type="PROSITE" id="PS50261">
    <property type="entry name" value="G_PROTEIN_RECEP_F2_4"/>
    <property type="match status" value="1"/>
</dbReference>
<feature type="transmembrane region" description="Helical" evidence="5">
    <location>
        <begin position="197"/>
        <end position="222"/>
    </location>
</feature>
<reference evidence="7 8" key="1">
    <citation type="submission" date="2016-11" db="EMBL/GenBank/DDBJ databases">
        <title>The macronuclear genome of Stentor coeruleus: a giant cell with tiny introns.</title>
        <authorList>
            <person name="Slabodnick M."/>
            <person name="Ruby J.G."/>
            <person name="Reiff S.B."/>
            <person name="Swart E.C."/>
            <person name="Gosai S."/>
            <person name="Prabakaran S."/>
            <person name="Witkowska E."/>
            <person name="Larue G.E."/>
            <person name="Fisher S."/>
            <person name="Freeman R.M."/>
            <person name="Gunawardena J."/>
            <person name="Chu W."/>
            <person name="Stover N.A."/>
            <person name="Gregory B.D."/>
            <person name="Nowacki M."/>
            <person name="Derisi J."/>
            <person name="Roy S.W."/>
            <person name="Marshall W.F."/>
            <person name="Sood P."/>
        </authorList>
    </citation>
    <scope>NUCLEOTIDE SEQUENCE [LARGE SCALE GENOMIC DNA]</scope>
    <source>
        <strain evidence="7">WM001</strain>
    </source>
</reference>
<dbReference type="GO" id="GO:0007166">
    <property type="term" value="P:cell surface receptor signaling pathway"/>
    <property type="evidence" value="ECO:0007669"/>
    <property type="project" value="InterPro"/>
</dbReference>
<dbReference type="GO" id="GO:0007189">
    <property type="term" value="P:adenylate cyclase-activating G protein-coupled receptor signaling pathway"/>
    <property type="evidence" value="ECO:0007669"/>
    <property type="project" value="TreeGrafter"/>
</dbReference>
<dbReference type="Gene3D" id="1.20.1070.10">
    <property type="entry name" value="Rhodopsin 7-helix transmembrane proteins"/>
    <property type="match status" value="1"/>
</dbReference>
<feature type="domain" description="G-protein coupled receptors family 2 profile 2" evidence="6">
    <location>
        <begin position="11"/>
        <end position="176"/>
    </location>
</feature>
<evidence type="ECO:0000256" key="5">
    <source>
        <dbReference type="SAM" id="Phobius"/>
    </source>
</evidence>
<keyword evidence="8" id="KW-1185">Reference proteome</keyword>
<evidence type="ECO:0000313" key="7">
    <source>
        <dbReference type="EMBL" id="OMJ70090.1"/>
    </source>
</evidence>
<dbReference type="PRINTS" id="PR02001">
    <property type="entry name" value="GCR1CAMPR"/>
</dbReference>
<comment type="subcellular location">
    <subcellularLocation>
        <location evidence="1">Membrane</location>
        <topology evidence="1">Multi-pass membrane protein</topology>
    </subcellularLocation>
</comment>
<dbReference type="InterPro" id="IPR017981">
    <property type="entry name" value="GPCR_2-like_7TM"/>
</dbReference>
<dbReference type="AlphaFoldDB" id="A0A1R2B0D6"/>
<dbReference type="PANTHER" id="PTHR23112">
    <property type="entry name" value="G PROTEIN-COUPLED RECEPTOR 157-RELATED"/>
    <property type="match status" value="1"/>
</dbReference>